<feature type="region of interest" description="Disordered" evidence="1">
    <location>
        <begin position="327"/>
        <end position="411"/>
    </location>
</feature>
<evidence type="ECO:0000256" key="1">
    <source>
        <dbReference type="SAM" id="MobiDB-lite"/>
    </source>
</evidence>
<dbReference type="InterPro" id="IPR029052">
    <property type="entry name" value="Metallo-depent_PP-like"/>
</dbReference>
<protein>
    <submittedName>
        <fullName evidence="3">Lariat debranching enzyme</fullName>
    </submittedName>
</protein>
<feature type="compositionally biased region" description="Basic residues" evidence="1">
    <location>
        <begin position="652"/>
        <end position="664"/>
    </location>
</feature>
<keyword evidence="4" id="KW-1185">Reference proteome</keyword>
<dbReference type="InterPro" id="IPR007708">
    <property type="entry name" value="DBR1_C"/>
</dbReference>
<gene>
    <name evidence="3" type="ORF">N7492_001787</name>
</gene>
<dbReference type="PANTHER" id="PTHR12849:SF0">
    <property type="entry name" value="LARIAT DEBRANCHING ENZYME"/>
    <property type="match status" value="1"/>
</dbReference>
<dbReference type="PANTHER" id="PTHR12849">
    <property type="entry name" value="RNA LARIAT DEBRANCHING ENZYME"/>
    <property type="match status" value="1"/>
</dbReference>
<dbReference type="InterPro" id="IPR004843">
    <property type="entry name" value="Calcineurin-like_PHP"/>
</dbReference>
<dbReference type="OrthoDB" id="407609at2759"/>
<dbReference type="GO" id="GO:0008419">
    <property type="term" value="F:RNA lariat debranching enzyme activity"/>
    <property type="evidence" value="ECO:0007669"/>
    <property type="project" value="TreeGrafter"/>
</dbReference>
<feature type="compositionally biased region" description="Basic and acidic residues" evidence="1">
    <location>
        <begin position="631"/>
        <end position="642"/>
    </location>
</feature>
<evidence type="ECO:0000313" key="4">
    <source>
        <dbReference type="Proteomes" id="UP001146351"/>
    </source>
</evidence>
<proteinExistence type="predicted"/>
<evidence type="ECO:0000259" key="2">
    <source>
        <dbReference type="SMART" id="SM01124"/>
    </source>
</evidence>
<reference evidence="3" key="1">
    <citation type="submission" date="2022-11" db="EMBL/GenBank/DDBJ databases">
        <authorList>
            <person name="Petersen C."/>
        </authorList>
    </citation>
    <scope>NUCLEOTIDE SEQUENCE</scope>
    <source>
        <strain evidence="3">IBT 21917</strain>
    </source>
</reference>
<feature type="domain" description="Lariat debranching enzyme C-terminal" evidence="2">
    <location>
        <begin position="472"/>
        <end position="622"/>
    </location>
</feature>
<dbReference type="GO" id="GO:0005634">
    <property type="term" value="C:nucleus"/>
    <property type="evidence" value="ECO:0007669"/>
    <property type="project" value="TreeGrafter"/>
</dbReference>
<evidence type="ECO:0000313" key="3">
    <source>
        <dbReference type="EMBL" id="KAJ5184171.1"/>
    </source>
</evidence>
<feature type="compositionally biased region" description="Basic and acidic residues" evidence="1">
    <location>
        <begin position="356"/>
        <end position="370"/>
    </location>
</feature>
<dbReference type="Pfam" id="PF00149">
    <property type="entry name" value="Metallophos"/>
    <property type="match status" value="1"/>
</dbReference>
<dbReference type="AlphaFoldDB" id="A0A9W9IYF7"/>
<accession>A0A9W9IYF7</accession>
<dbReference type="Pfam" id="PF05011">
    <property type="entry name" value="DBR1"/>
    <property type="match status" value="1"/>
</dbReference>
<dbReference type="GO" id="GO:0000398">
    <property type="term" value="P:mRNA splicing, via spliceosome"/>
    <property type="evidence" value="ECO:0007669"/>
    <property type="project" value="TreeGrafter"/>
</dbReference>
<dbReference type="EMBL" id="JAPQKO010000001">
    <property type="protein sequence ID" value="KAJ5184171.1"/>
    <property type="molecule type" value="Genomic_DNA"/>
</dbReference>
<dbReference type="SMART" id="SM01124">
    <property type="entry name" value="DBR1"/>
    <property type="match status" value="1"/>
</dbReference>
<sequence>MTPSVRVAVVGCGHGSLNEIYAEVDRQIAVRGWSGVDVVVVGGDFQSLRNADDAACISVPAKYRQLGDFPEYYSGAREAPYLTIFCSGNHEASNYLFELYYGGWAAPNIYFMGAANVLRLGPLRIAGMSGIWKGYDYKKAHSERLPYRYEEISSIYHTREIDVRKLMHLRTQVDVGISHDWPRGIEHFGDFNELFRKKGHLRDDSTHGVLGSQAAREVLNYLRPAYWFSAHLHVRFLAAMPHDGASLRKIAPGKDEPAAWAFEAVPKPPTNAVLAGSASQQNVKPNNLASGKDEAIMSAWRNLGAELRVKEKAEADKYRADYEARKGTNVAGPGHTLTWKKPNGEAQHTVYGPDGSKVKVESEESVRNQDEIALSSSSSSGGSNRSSPNRASPKQASPNRASPDKPPLNLLSHIKAGDSEVSRMGLDGASESNLSHSLVDLAVSKGEEVRSKLPSSFATPPPMSPTSAKKVTPEGVTNDLTKFMSLDKPHNRDRYVELVEVNPVSQPTDLSASTPAPLRLQYDKEWLAITRVFADDLELGNPNARVPPSPNEATALAAIMRAEDWIEQHVVQRGLMDVPLNFRPIAPFYDSNSSIMTPKMPMEYPNNQTEDFCNLIGIKNKFALTDEERAARMEAGARREANRPPPPPGGQKHARGKRAGKGRGGRGSGKKANAGKSDWS</sequence>
<dbReference type="Proteomes" id="UP001146351">
    <property type="component" value="Unassembled WGS sequence"/>
</dbReference>
<name>A0A9W9IYF7_9EURO</name>
<feature type="region of interest" description="Disordered" evidence="1">
    <location>
        <begin position="452"/>
        <end position="473"/>
    </location>
</feature>
<comment type="caution">
    <text evidence="3">The sequence shown here is derived from an EMBL/GenBank/DDBJ whole genome shotgun (WGS) entry which is preliminary data.</text>
</comment>
<dbReference type="SUPFAM" id="SSF56300">
    <property type="entry name" value="Metallo-dependent phosphatases"/>
    <property type="match status" value="1"/>
</dbReference>
<feature type="region of interest" description="Disordered" evidence="1">
    <location>
        <begin position="631"/>
        <end position="680"/>
    </location>
</feature>
<feature type="compositionally biased region" description="Low complexity" evidence="1">
    <location>
        <begin position="670"/>
        <end position="680"/>
    </location>
</feature>
<organism evidence="3 4">
    <name type="scientific">Penicillium capsulatum</name>
    <dbReference type="NCBI Taxonomy" id="69766"/>
    <lineage>
        <taxon>Eukaryota</taxon>
        <taxon>Fungi</taxon>
        <taxon>Dikarya</taxon>
        <taxon>Ascomycota</taxon>
        <taxon>Pezizomycotina</taxon>
        <taxon>Eurotiomycetes</taxon>
        <taxon>Eurotiomycetidae</taxon>
        <taxon>Eurotiales</taxon>
        <taxon>Aspergillaceae</taxon>
        <taxon>Penicillium</taxon>
    </lineage>
</organism>
<feature type="compositionally biased region" description="Low complexity" evidence="1">
    <location>
        <begin position="375"/>
        <end position="393"/>
    </location>
</feature>
<reference evidence="3" key="2">
    <citation type="journal article" date="2023" name="IMA Fungus">
        <title>Comparative genomic study of the Penicillium genus elucidates a diverse pangenome and 15 lateral gene transfer events.</title>
        <authorList>
            <person name="Petersen C."/>
            <person name="Sorensen T."/>
            <person name="Nielsen M.R."/>
            <person name="Sondergaard T.E."/>
            <person name="Sorensen J.L."/>
            <person name="Fitzpatrick D.A."/>
            <person name="Frisvad J.C."/>
            <person name="Nielsen K.L."/>
        </authorList>
    </citation>
    <scope>NUCLEOTIDE SEQUENCE</scope>
    <source>
        <strain evidence="3">IBT 21917</strain>
    </source>
</reference>